<keyword evidence="4" id="KW-0233">DNA recombination</keyword>
<comment type="caution">
    <text evidence="6">The sequence shown here is derived from an EMBL/GenBank/DDBJ whole genome shotgun (WGS) entry which is preliminary data.</text>
</comment>
<dbReference type="AlphaFoldDB" id="A0A2S6AQN1"/>
<evidence type="ECO:0000256" key="1">
    <source>
        <dbReference type="ARBA" id="ARBA00003416"/>
    </source>
</evidence>
<evidence type="ECO:0000256" key="2">
    <source>
        <dbReference type="ARBA" id="ARBA00009840"/>
    </source>
</evidence>
<organism evidence="6 7">
    <name type="scientific">Nocardia nova</name>
    <dbReference type="NCBI Taxonomy" id="37330"/>
    <lineage>
        <taxon>Bacteria</taxon>
        <taxon>Bacillati</taxon>
        <taxon>Actinomycetota</taxon>
        <taxon>Actinomycetes</taxon>
        <taxon>Mycobacteriales</taxon>
        <taxon>Nocardiaceae</taxon>
        <taxon>Nocardia</taxon>
    </lineage>
</organism>
<dbReference type="EMBL" id="PSZC01000009">
    <property type="protein sequence ID" value="PPJ37528.1"/>
    <property type="molecule type" value="Genomic_DNA"/>
</dbReference>
<name>A0A2S6AQN1_9NOCA</name>
<gene>
    <name evidence="6" type="ORF">C5E45_15560</name>
</gene>
<evidence type="ECO:0000313" key="6">
    <source>
        <dbReference type="EMBL" id="PPJ37528.1"/>
    </source>
</evidence>
<dbReference type="PANTHER" id="PTHR30563">
    <property type="entry name" value="DNA RECOMBINATION PROTEIN RMUC"/>
    <property type="match status" value="1"/>
</dbReference>
<dbReference type="GO" id="GO:0006310">
    <property type="term" value="P:DNA recombination"/>
    <property type="evidence" value="ECO:0007669"/>
    <property type="project" value="UniProtKB-KW"/>
</dbReference>
<accession>A0A2S6AQN1</accession>
<proteinExistence type="inferred from homology"/>
<sequence>MLAAGAGYMVSRGRADGAEERARHEHQQAERARSERDTAVAQVQALQQQLQEAATVRGGLQAQLDGERQKYADQLDLLRGAQEEMQDTVRQMAGEVLAQSGSQLIQRFTEMTDHRAKATAGEMDQRKSAIEAMVTPLRQELDKLYTKVQTFHESGVGAFSAVAEQVKMANNSSERLRKETEQLVTALRKPGVRGQWGELQLRTLVEAAGMVEHVDFEQQVHVVTDGDSKNVRPDMVINLGGGKTIVVDAKAPFGAFLDAQDAYDEAARQERVAAHARNVRRHVEQLAGKQYWAQFARTPEFVVMFLPADAFLHAALDHDPGLWDHAIRSKIIIATPTNLLMSLRTVAYMWQKHTQSVNAEEIAKLGRELYGRIATMADHLNAMGASLGKAVDNFNKTVGSFEGRVIPGARKIAELRGDDPALKDLAPVERSVRALTFPSTAGPAPDGGTGVA</sequence>
<keyword evidence="3" id="KW-0175">Coiled coil</keyword>
<feature type="compositionally biased region" description="Basic and acidic residues" evidence="5">
    <location>
        <begin position="13"/>
        <end position="36"/>
    </location>
</feature>
<dbReference type="InterPro" id="IPR003798">
    <property type="entry name" value="DNA_recombination_RmuC"/>
</dbReference>
<evidence type="ECO:0000313" key="7">
    <source>
        <dbReference type="Proteomes" id="UP000239874"/>
    </source>
</evidence>
<protein>
    <submittedName>
        <fullName evidence="6">DNA recombination protein RmuC</fullName>
    </submittedName>
</protein>
<feature type="region of interest" description="Disordered" evidence="5">
    <location>
        <begin position="1"/>
        <end position="36"/>
    </location>
</feature>
<comment type="similarity">
    <text evidence="2">Belongs to the RmuC family.</text>
</comment>
<dbReference type="Pfam" id="PF02646">
    <property type="entry name" value="RmuC"/>
    <property type="match status" value="1"/>
</dbReference>
<evidence type="ECO:0000256" key="4">
    <source>
        <dbReference type="ARBA" id="ARBA00023172"/>
    </source>
</evidence>
<evidence type="ECO:0000256" key="5">
    <source>
        <dbReference type="SAM" id="MobiDB-lite"/>
    </source>
</evidence>
<dbReference type="Proteomes" id="UP000239874">
    <property type="component" value="Unassembled WGS sequence"/>
</dbReference>
<dbReference type="PANTHER" id="PTHR30563:SF0">
    <property type="entry name" value="DNA RECOMBINATION PROTEIN RMUC"/>
    <property type="match status" value="1"/>
</dbReference>
<reference evidence="6 7" key="1">
    <citation type="submission" date="2018-02" db="EMBL/GenBank/DDBJ databases">
        <title>8 Nocardia nova and 1 Nocardia cyriacigeorgica strain used for evolution to TMP-SMX.</title>
        <authorList>
            <person name="Mehta H."/>
            <person name="Weng J."/>
            <person name="Shamoo Y."/>
        </authorList>
    </citation>
    <scope>NUCLEOTIDE SEQUENCE [LARGE SCALE GENOMIC DNA]</scope>
    <source>
        <strain evidence="6 7">MDA3139</strain>
    </source>
</reference>
<evidence type="ECO:0000256" key="3">
    <source>
        <dbReference type="ARBA" id="ARBA00023054"/>
    </source>
</evidence>
<comment type="function">
    <text evidence="1">Involved in DNA recombination.</text>
</comment>